<feature type="transmembrane region" description="Helical" evidence="9">
    <location>
        <begin position="39"/>
        <end position="61"/>
    </location>
</feature>
<keyword evidence="7" id="KW-0675">Receptor</keyword>
<comment type="subcellular location">
    <subcellularLocation>
        <location evidence="1">Cell membrane</location>
        <topology evidence="1">Multi-pass membrane protein</topology>
    </subcellularLocation>
</comment>
<protein>
    <recommendedName>
        <fullName evidence="10">G-protein coupled receptors family 1 profile domain-containing protein</fullName>
    </recommendedName>
</protein>
<keyword evidence="4 9" id="KW-1133">Transmembrane helix</keyword>
<dbReference type="Gene3D" id="1.20.1070.10">
    <property type="entry name" value="Rhodopsin 7-helix transmembrane proteins"/>
    <property type="match status" value="2"/>
</dbReference>
<evidence type="ECO:0000256" key="9">
    <source>
        <dbReference type="SAM" id="Phobius"/>
    </source>
</evidence>
<name>A0AAE0YIK5_9GAST</name>
<dbReference type="PROSITE" id="PS50262">
    <property type="entry name" value="G_PROTEIN_RECEP_F1_2"/>
    <property type="match status" value="1"/>
</dbReference>
<keyword evidence="6 9" id="KW-0472">Membrane</keyword>
<evidence type="ECO:0000256" key="6">
    <source>
        <dbReference type="ARBA" id="ARBA00023136"/>
    </source>
</evidence>
<evidence type="ECO:0000256" key="5">
    <source>
        <dbReference type="ARBA" id="ARBA00023040"/>
    </source>
</evidence>
<evidence type="ECO:0000256" key="7">
    <source>
        <dbReference type="ARBA" id="ARBA00023170"/>
    </source>
</evidence>
<evidence type="ECO:0000256" key="8">
    <source>
        <dbReference type="ARBA" id="ARBA00023224"/>
    </source>
</evidence>
<feature type="transmembrane region" description="Helical" evidence="9">
    <location>
        <begin position="73"/>
        <end position="96"/>
    </location>
</feature>
<dbReference type="InterPro" id="IPR000276">
    <property type="entry name" value="GPCR_Rhodpsn"/>
</dbReference>
<keyword evidence="8" id="KW-0807">Transducer</keyword>
<dbReference type="GO" id="GO:0005886">
    <property type="term" value="C:plasma membrane"/>
    <property type="evidence" value="ECO:0007669"/>
    <property type="project" value="UniProtKB-SubCell"/>
</dbReference>
<feature type="domain" description="G-protein coupled receptors family 1 profile" evidence="10">
    <location>
        <begin position="53"/>
        <end position="155"/>
    </location>
</feature>
<evidence type="ECO:0000259" key="10">
    <source>
        <dbReference type="PROSITE" id="PS50262"/>
    </source>
</evidence>
<dbReference type="EMBL" id="JAWDGP010006121">
    <property type="protein sequence ID" value="KAK3746689.1"/>
    <property type="molecule type" value="Genomic_DNA"/>
</dbReference>
<proteinExistence type="predicted"/>
<dbReference type="PRINTS" id="PR00237">
    <property type="entry name" value="GPCRRHODOPSN"/>
</dbReference>
<keyword evidence="2" id="KW-1003">Cell membrane</keyword>
<dbReference type="InterPro" id="IPR050569">
    <property type="entry name" value="TAAR"/>
</dbReference>
<organism evidence="11 12">
    <name type="scientific">Elysia crispata</name>
    <name type="common">lettuce slug</name>
    <dbReference type="NCBI Taxonomy" id="231223"/>
    <lineage>
        <taxon>Eukaryota</taxon>
        <taxon>Metazoa</taxon>
        <taxon>Spiralia</taxon>
        <taxon>Lophotrochozoa</taxon>
        <taxon>Mollusca</taxon>
        <taxon>Gastropoda</taxon>
        <taxon>Heterobranchia</taxon>
        <taxon>Euthyneura</taxon>
        <taxon>Panpulmonata</taxon>
        <taxon>Sacoglossa</taxon>
        <taxon>Placobranchoidea</taxon>
        <taxon>Plakobranchidae</taxon>
        <taxon>Elysia</taxon>
    </lineage>
</organism>
<keyword evidence="3 9" id="KW-0812">Transmembrane</keyword>
<evidence type="ECO:0000256" key="1">
    <source>
        <dbReference type="ARBA" id="ARBA00004651"/>
    </source>
</evidence>
<feature type="transmembrane region" description="Helical" evidence="9">
    <location>
        <begin position="112"/>
        <end position="131"/>
    </location>
</feature>
<evidence type="ECO:0000313" key="12">
    <source>
        <dbReference type="Proteomes" id="UP001283361"/>
    </source>
</evidence>
<dbReference type="SUPFAM" id="SSF81321">
    <property type="entry name" value="Family A G protein-coupled receptor-like"/>
    <property type="match status" value="2"/>
</dbReference>
<evidence type="ECO:0000256" key="2">
    <source>
        <dbReference type="ARBA" id="ARBA00022475"/>
    </source>
</evidence>
<accession>A0AAE0YIK5</accession>
<sequence length="155" mass="16880">MTRSNCSNNYTTWTFPTTAGFETQLGGCVHGHLKAPGMFANFVIAIGIILLCENLLLISVIARIRSLHTNTNILVASLAITDVLLGVLAPLTIFLLNNTVETTLFPKSVTPAMYLVLASNSGMNFLIITYMNKDFRAALVQTIPCCRLVCRSSPQ</sequence>
<reference evidence="11" key="1">
    <citation type="journal article" date="2023" name="G3 (Bethesda)">
        <title>A reference genome for the long-term kleptoplast-retaining sea slug Elysia crispata morphotype clarki.</title>
        <authorList>
            <person name="Eastman K.E."/>
            <person name="Pendleton A.L."/>
            <person name="Shaikh M.A."/>
            <person name="Suttiyut T."/>
            <person name="Ogas R."/>
            <person name="Tomko P."/>
            <person name="Gavelis G."/>
            <person name="Widhalm J.R."/>
            <person name="Wisecaver J.H."/>
        </authorList>
    </citation>
    <scope>NUCLEOTIDE SEQUENCE</scope>
    <source>
        <strain evidence="11">ECLA1</strain>
    </source>
</reference>
<evidence type="ECO:0000256" key="3">
    <source>
        <dbReference type="ARBA" id="ARBA00022692"/>
    </source>
</evidence>
<dbReference type="GO" id="GO:0004930">
    <property type="term" value="F:G protein-coupled receptor activity"/>
    <property type="evidence" value="ECO:0007669"/>
    <property type="project" value="UniProtKB-KW"/>
</dbReference>
<comment type="caution">
    <text evidence="11">The sequence shown here is derived from an EMBL/GenBank/DDBJ whole genome shotgun (WGS) entry which is preliminary data.</text>
</comment>
<keyword evidence="5" id="KW-0297">G-protein coupled receptor</keyword>
<dbReference type="PANTHER" id="PTHR24249">
    <property type="entry name" value="HISTAMINE RECEPTOR-RELATED G-PROTEIN COUPLED RECEPTOR"/>
    <property type="match status" value="1"/>
</dbReference>
<dbReference type="Proteomes" id="UP001283361">
    <property type="component" value="Unassembled WGS sequence"/>
</dbReference>
<evidence type="ECO:0000313" key="11">
    <source>
        <dbReference type="EMBL" id="KAK3746689.1"/>
    </source>
</evidence>
<gene>
    <name evidence="11" type="ORF">RRG08_008201</name>
</gene>
<dbReference type="InterPro" id="IPR017452">
    <property type="entry name" value="GPCR_Rhodpsn_7TM"/>
</dbReference>
<evidence type="ECO:0000256" key="4">
    <source>
        <dbReference type="ARBA" id="ARBA00022989"/>
    </source>
</evidence>
<keyword evidence="12" id="KW-1185">Reference proteome</keyword>
<dbReference type="AlphaFoldDB" id="A0AAE0YIK5"/>